<proteinExistence type="predicted"/>
<dbReference type="Proteomes" id="UP000193200">
    <property type="component" value="Unassembled WGS sequence"/>
</dbReference>
<evidence type="ECO:0000313" key="3">
    <source>
        <dbReference type="Proteomes" id="UP000193200"/>
    </source>
</evidence>
<dbReference type="EMBL" id="FWFR01000003">
    <property type="protein sequence ID" value="SLN73841.1"/>
    <property type="molecule type" value="Genomic_DNA"/>
</dbReference>
<evidence type="ECO:0000256" key="1">
    <source>
        <dbReference type="SAM" id="MobiDB-lite"/>
    </source>
</evidence>
<dbReference type="AlphaFoldDB" id="A0A1Y5TVL4"/>
<feature type="region of interest" description="Disordered" evidence="1">
    <location>
        <begin position="70"/>
        <end position="92"/>
    </location>
</feature>
<accession>A0A1Y5TVL4</accession>
<reference evidence="2 3" key="1">
    <citation type="submission" date="2017-03" db="EMBL/GenBank/DDBJ databases">
        <authorList>
            <person name="Afonso C.L."/>
            <person name="Miller P.J."/>
            <person name="Scott M.A."/>
            <person name="Spackman E."/>
            <person name="Goraichik I."/>
            <person name="Dimitrov K.M."/>
            <person name="Suarez D.L."/>
            <person name="Swayne D.E."/>
        </authorList>
    </citation>
    <scope>NUCLEOTIDE SEQUENCE [LARGE SCALE GENOMIC DNA]</scope>
    <source>
        <strain evidence="2 3">CECT 7691</strain>
    </source>
</reference>
<dbReference type="RefSeq" id="WP_139839779.1">
    <property type="nucleotide sequence ID" value="NZ_FWFR01000003.1"/>
</dbReference>
<sequence>MQFDIEGRYDFTEGQLQVRAKHDQDDYVVVIEREVFEESFGTTASGDFHEYWSALLQHRAALEAAAAGKLEAGESTGEETIVLTPADLDHAS</sequence>
<evidence type="ECO:0000313" key="2">
    <source>
        <dbReference type="EMBL" id="SLN73841.1"/>
    </source>
</evidence>
<keyword evidence="3" id="KW-1185">Reference proteome</keyword>
<name>A0A1Y5TVL4_9PROT</name>
<protein>
    <recommendedName>
        <fullName evidence="4">DUF1488 domain-containing protein</fullName>
    </recommendedName>
</protein>
<dbReference type="InParanoid" id="A0A1Y5TVL4"/>
<evidence type="ECO:0008006" key="4">
    <source>
        <dbReference type="Google" id="ProtNLM"/>
    </source>
</evidence>
<gene>
    <name evidence="2" type="ORF">OCH7691_03673</name>
</gene>
<organism evidence="2 3">
    <name type="scientific">Oceanibacterium hippocampi</name>
    <dbReference type="NCBI Taxonomy" id="745714"/>
    <lineage>
        <taxon>Bacteria</taxon>
        <taxon>Pseudomonadati</taxon>
        <taxon>Pseudomonadota</taxon>
        <taxon>Alphaproteobacteria</taxon>
        <taxon>Sneathiellales</taxon>
        <taxon>Sneathiellaceae</taxon>
        <taxon>Oceanibacterium</taxon>
    </lineage>
</organism>